<feature type="transmembrane region" description="Helical" evidence="1">
    <location>
        <begin position="12"/>
        <end position="34"/>
    </location>
</feature>
<proteinExistence type="predicted"/>
<keyword evidence="1" id="KW-0472">Membrane</keyword>
<organism evidence="2 3">
    <name type="scientific">Prochlorococcus marinus str. MIT 9314</name>
    <dbReference type="NCBI Taxonomy" id="167548"/>
    <lineage>
        <taxon>Bacteria</taxon>
        <taxon>Bacillati</taxon>
        <taxon>Cyanobacteriota</taxon>
        <taxon>Cyanophyceae</taxon>
        <taxon>Synechococcales</taxon>
        <taxon>Prochlorococcaceae</taxon>
        <taxon>Prochlorococcus</taxon>
    </lineage>
</organism>
<evidence type="ECO:0000313" key="3">
    <source>
        <dbReference type="Proteomes" id="UP000030533"/>
    </source>
</evidence>
<name>A0A0A2AED7_PROMR</name>
<evidence type="ECO:0008006" key="4">
    <source>
        <dbReference type="Google" id="ProtNLM"/>
    </source>
</evidence>
<reference evidence="3" key="1">
    <citation type="journal article" date="2014" name="Sci. Data">
        <title>Genomes of diverse isolates of the marine cyanobacterium Prochlorococcus.</title>
        <authorList>
            <person name="Biller S."/>
            <person name="Berube P."/>
            <person name="Thompson J."/>
            <person name="Kelly L."/>
            <person name="Roggensack S."/>
            <person name="Awad L."/>
            <person name="Roache-Johnson K."/>
            <person name="Ding H."/>
            <person name="Giovannoni S.J."/>
            <person name="Moore L.R."/>
            <person name="Chisholm S.W."/>
        </authorList>
    </citation>
    <scope>NUCLEOTIDE SEQUENCE [LARGE SCALE GENOMIC DNA]</scope>
    <source>
        <strain evidence="3">MIT 9314</strain>
    </source>
</reference>
<feature type="transmembrane region" description="Helical" evidence="1">
    <location>
        <begin position="72"/>
        <end position="97"/>
    </location>
</feature>
<accession>A0A0A2AED7</accession>
<dbReference type="AlphaFoldDB" id="A0A0A2AED7"/>
<dbReference type="RefSeq" id="WP_032516405.1">
    <property type="nucleotide sequence ID" value="NZ_JNAO01000013.1"/>
</dbReference>
<dbReference type="STRING" id="167548.EU98_1770"/>
<comment type="caution">
    <text evidence="2">The sequence shown here is derived from an EMBL/GenBank/DDBJ whole genome shotgun (WGS) entry which is preliminary data.</text>
</comment>
<gene>
    <name evidence="2" type="ORF">EU98_1770</name>
</gene>
<evidence type="ECO:0000256" key="1">
    <source>
        <dbReference type="SAM" id="Phobius"/>
    </source>
</evidence>
<dbReference type="Pfam" id="PF19588">
    <property type="entry name" value="SxtJ"/>
    <property type="match status" value="1"/>
</dbReference>
<dbReference type="InterPro" id="IPR045781">
    <property type="entry name" value="SxtJ"/>
</dbReference>
<keyword evidence="1" id="KW-0812">Transmembrane</keyword>
<protein>
    <recommendedName>
        <fullName evidence="4">SxtJ</fullName>
    </recommendedName>
</protein>
<sequence length="130" mass="15184">MNKLLTKKSLREFGLIFGFGLPLIFGFLIPLIFAHSFKEWTIIVGLPFVFLGIIKPNLLYFPYKIWMKIGNILGWINSHIILGLIFFFVLIPISIIMKFFKYEPLKRVNGNVNSYKEITKGKKINLKKIF</sequence>
<dbReference type="EMBL" id="JNAO01000013">
    <property type="protein sequence ID" value="KGG00238.1"/>
    <property type="molecule type" value="Genomic_DNA"/>
</dbReference>
<dbReference type="Proteomes" id="UP000030533">
    <property type="component" value="Unassembled WGS sequence"/>
</dbReference>
<dbReference type="eggNOG" id="ENOG5033122">
    <property type="taxonomic scope" value="Bacteria"/>
</dbReference>
<evidence type="ECO:0000313" key="2">
    <source>
        <dbReference type="EMBL" id="KGG00238.1"/>
    </source>
</evidence>
<keyword evidence="1" id="KW-1133">Transmembrane helix</keyword>
<feature type="transmembrane region" description="Helical" evidence="1">
    <location>
        <begin position="40"/>
        <end position="60"/>
    </location>
</feature>